<comment type="caution">
    <text evidence="2">The sequence shown here is derived from an EMBL/GenBank/DDBJ whole genome shotgun (WGS) entry which is preliminary data.</text>
</comment>
<reference evidence="2 3" key="1">
    <citation type="submission" date="2024-10" db="EMBL/GenBank/DDBJ databases">
        <title>The Natural Products Discovery Center: Release of the First 8490 Sequenced Strains for Exploring Actinobacteria Biosynthetic Diversity.</title>
        <authorList>
            <person name="Kalkreuter E."/>
            <person name="Kautsar S.A."/>
            <person name="Yang D."/>
            <person name="Bader C.D."/>
            <person name="Teijaro C.N."/>
            <person name="Fluegel L."/>
            <person name="Davis C.M."/>
            <person name="Simpson J.R."/>
            <person name="Lauterbach L."/>
            <person name="Steele A.D."/>
            <person name="Gui C."/>
            <person name="Meng S."/>
            <person name="Li G."/>
            <person name="Viehrig K."/>
            <person name="Ye F."/>
            <person name="Su P."/>
            <person name="Kiefer A.F."/>
            <person name="Nichols A."/>
            <person name="Cepeda A.J."/>
            <person name="Yan W."/>
            <person name="Fan B."/>
            <person name="Jiang Y."/>
            <person name="Adhikari A."/>
            <person name="Zheng C.-J."/>
            <person name="Schuster L."/>
            <person name="Cowan T.M."/>
            <person name="Smanski M.J."/>
            <person name="Chevrette M.G."/>
            <person name="De Carvalho L.P.S."/>
            <person name="Shen B."/>
        </authorList>
    </citation>
    <scope>NUCLEOTIDE SEQUENCE [LARGE SCALE GENOMIC DNA]</scope>
    <source>
        <strain evidence="2 3">NPDC020602</strain>
    </source>
</reference>
<dbReference type="EMBL" id="JBIRUI010000015">
    <property type="protein sequence ID" value="MFI1717525.1"/>
    <property type="molecule type" value="Genomic_DNA"/>
</dbReference>
<proteinExistence type="predicted"/>
<accession>A0ABW7UGU5</accession>
<evidence type="ECO:0000313" key="3">
    <source>
        <dbReference type="Proteomes" id="UP001611339"/>
    </source>
</evidence>
<organism evidence="2 3">
    <name type="scientific">Streptomyces litmocidini</name>
    <dbReference type="NCBI Taxonomy" id="67318"/>
    <lineage>
        <taxon>Bacteria</taxon>
        <taxon>Bacillati</taxon>
        <taxon>Actinomycetota</taxon>
        <taxon>Actinomycetes</taxon>
        <taxon>Kitasatosporales</taxon>
        <taxon>Streptomycetaceae</taxon>
        <taxon>Streptomyces</taxon>
    </lineage>
</organism>
<dbReference type="Proteomes" id="UP001611339">
    <property type="component" value="Unassembled WGS sequence"/>
</dbReference>
<evidence type="ECO:0008006" key="4">
    <source>
        <dbReference type="Google" id="ProtNLM"/>
    </source>
</evidence>
<keyword evidence="3" id="KW-1185">Reference proteome</keyword>
<protein>
    <recommendedName>
        <fullName evidence="4">ACT domain-containing protein</fullName>
    </recommendedName>
</protein>
<name>A0ABW7UGU5_9ACTN</name>
<dbReference type="RefSeq" id="WP_398711895.1">
    <property type="nucleotide sequence ID" value="NZ_JBIRUI010000015.1"/>
</dbReference>
<evidence type="ECO:0000256" key="1">
    <source>
        <dbReference type="SAM" id="MobiDB-lite"/>
    </source>
</evidence>
<sequence>MEHTRLTVTLRPGHGTLARLAATLNNHHVLDLTYTTAPADTARAVVCVAQSDALRAQHKLRRLVDVIEVTPTPAPPDTAETAGLPHTRHPAAGAPCL</sequence>
<evidence type="ECO:0000313" key="2">
    <source>
        <dbReference type="EMBL" id="MFI1717525.1"/>
    </source>
</evidence>
<feature type="region of interest" description="Disordered" evidence="1">
    <location>
        <begin position="70"/>
        <end position="97"/>
    </location>
</feature>
<gene>
    <name evidence="2" type="ORF">ACH407_28660</name>
</gene>